<dbReference type="Gene3D" id="2.60.120.200">
    <property type="match status" value="1"/>
</dbReference>
<organism evidence="6 7">
    <name type="scientific">Capsulimonas corticalis</name>
    <dbReference type="NCBI Taxonomy" id="2219043"/>
    <lineage>
        <taxon>Bacteria</taxon>
        <taxon>Bacillati</taxon>
        <taxon>Armatimonadota</taxon>
        <taxon>Armatimonadia</taxon>
        <taxon>Capsulimonadales</taxon>
        <taxon>Capsulimonadaceae</taxon>
        <taxon>Capsulimonas</taxon>
    </lineage>
</organism>
<evidence type="ECO:0000256" key="1">
    <source>
        <dbReference type="ARBA" id="ARBA00022729"/>
    </source>
</evidence>
<protein>
    <submittedName>
        <fullName evidence="6">Uncharacterized protein</fullName>
    </submittedName>
</protein>
<dbReference type="SMART" id="SM00560">
    <property type="entry name" value="LamGL"/>
    <property type="match status" value="1"/>
</dbReference>
<dbReference type="PROSITE" id="PS00041">
    <property type="entry name" value="HTH_ARAC_FAMILY_1"/>
    <property type="match status" value="1"/>
</dbReference>
<dbReference type="PANTHER" id="PTHR46796">
    <property type="entry name" value="HTH-TYPE TRANSCRIPTIONAL ACTIVATOR RHAS-RELATED"/>
    <property type="match status" value="1"/>
</dbReference>
<dbReference type="PROSITE" id="PS01124">
    <property type="entry name" value="HTH_ARAC_FAMILY_2"/>
    <property type="match status" value="1"/>
</dbReference>
<keyword evidence="5" id="KW-0804">Transcription</keyword>
<dbReference type="Gene3D" id="1.10.10.60">
    <property type="entry name" value="Homeodomain-like"/>
    <property type="match status" value="1"/>
</dbReference>
<dbReference type="Proteomes" id="UP000287394">
    <property type="component" value="Chromosome"/>
</dbReference>
<dbReference type="Pfam" id="PF12833">
    <property type="entry name" value="HTH_18"/>
    <property type="match status" value="1"/>
</dbReference>
<evidence type="ECO:0000256" key="5">
    <source>
        <dbReference type="ARBA" id="ARBA00023163"/>
    </source>
</evidence>
<evidence type="ECO:0000313" key="6">
    <source>
        <dbReference type="EMBL" id="BDI32094.1"/>
    </source>
</evidence>
<dbReference type="RefSeq" id="WP_119322209.1">
    <property type="nucleotide sequence ID" value="NZ_AP025739.1"/>
</dbReference>
<keyword evidence="7" id="KW-1185">Reference proteome</keyword>
<keyword evidence="4" id="KW-1015">Disulfide bond</keyword>
<accession>A0A402CY41</accession>
<dbReference type="KEGG" id="ccot:CCAX7_41450"/>
<keyword evidence="3" id="KW-0238">DNA-binding</keyword>
<reference evidence="6 7" key="1">
    <citation type="journal article" date="2019" name="Int. J. Syst. Evol. Microbiol.">
        <title>Capsulimonas corticalis gen. nov., sp. nov., an aerobic capsulated bacterium, of a novel bacterial order, Capsulimonadales ord. nov., of the class Armatimonadia of the phylum Armatimonadetes.</title>
        <authorList>
            <person name="Li J."/>
            <person name="Kudo C."/>
            <person name="Tonouchi A."/>
        </authorList>
    </citation>
    <scope>NUCLEOTIDE SEQUENCE [LARGE SCALE GENOMIC DNA]</scope>
    <source>
        <strain evidence="6 7">AX-7</strain>
    </source>
</reference>
<proteinExistence type="predicted"/>
<dbReference type="GO" id="GO:0003700">
    <property type="term" value="F:DNA-binding transcription factor activity"/>
    <property type="evidence" value="ECO:0007669"/>
    <property type="project" value="InterPro"/>
</dbReference>
<dbReference type="InterPro" id="IPR009057">
    <property type="entry name" value="Homeodomain-like_sf"/>
</dbReference>
<dbReference type="Pfam" id="PF13385">
    <property type="entry name" value="Laminin_G_3"/>
    <property type="match status" value="1"/>
</dbReference>
<dbReference type="GO" id="GO:0043565">
    <property type="term" value="F:sequence-specific DNA binding"/>
    <property type="evidence" value="ECO:0007669"/>
    <property type="project" value="InterPro"/>
</dbReference>
<keyword evidence="1" id="KW-0732">Signal</keyword>
<evidence type="ECO:0000313" key="7">
    <source>
        <dbReference type="Proteomes" id="UP000287394"/>
    </source>
</evidence>
<dbReference type="SUPFAM" id="SSF46689">
    <property type="entry name" value="Homeodomain-like"/>
    <property type="match status" value="2"/>
</dbReference>
<dbReference type="PANTHER" id="PTHR46796:SF13">
    <property type="entry name" value="HTH-TYPE TRANSCRIPTIONAL ACTIVATOR RHAS"/>
    <property type="match status" value="1"/>
</dbReference>
<dbReference type="InterPro" id="IPR018060">
    <property type="entry name" value="HTH_AraC"/>
</dbReference>
<evidence type="ECO:0000256" key="2">
    <source>
        <dbReference type="ARBA" id="ARBA00023015"/>
    </source>
</evidence>
<dbReference type="SMART" id="SM00342">
    <property type="entry name" value="HTH_ARAC"/>
    <property type="match status" value="1"/>
</dbReference>
<dbReference type="EMBL" id="AP025739">
    <property type="protein sequence ID" value="BDI32094.1"/>
    <property type="molecule type" value="Genomic_DNA"/>
</dbReference>
<dbReference type="InterPro" id="IPR018062">
    <property type="entry name" value="HTH_AraC-typ_CS"/>
</dbReference>
<name>A0A402CY41_9BACT</name>
<dbReference type="InterPro" id="IPR006558">
    <property type="entry name" value="LamG-like"/>
</dbReference>
<dbReference type="OrthoDB" id="2599717at2"/>
<dbReference type="InterPro" id="IPR050204">
    <property type="entry name" value="AraC_XylS_family_regulators"/>
</dbReference>
<dbReference type="InterPro" id="IPR013320">
    <property type="entry name" value="ConA-like_dom_sf"/>
</dbReference>
<gene>
    <name evidence="6" type="ORF">CCAX7_41450</name>
</gene>
<sequence length="511" mass="57771">MLGEKIHVPILCIRSSIASEHLMDPLEGTSSYIFEYFDSQVELEGEDGVREYPGNVCILYAPGQRQLYRTSKSVSHTWFHVSGEGLEECLRRYEIPTNRAMAGPFESLALATFLEDVRRHHVQREPYWEDAVTLLCRTFLRNLSRAISHGVVMAPPSLYQKETLMSLRRLRAHVHSNLKHRWSIDEMASLVHMSSSHYRKTFAHYFGASPIEDLINARVRQSKLLLRNSTMSVTGIAEYCGFTSASQFHVCFRKHTGGSPGEFIKTERPLSVDEGARPSAHADEDVDDLSLLYLEPVGYWRFDDDEAGCDQDYHFRYSRAIFHHGAVLGSGPHGGGALRVDGVRSYAEVAEPVVDTAQSFTVCAWVLIEDEDPGAEWMTAVSVGNDDHCSFYLQYCAPEDRFMFTVTYSETDFTTIHARGAAKPDKKRWTHLVGVHDGEKRQITLWENGELSETLPFETPWAAPGPTRFGAGVYWGALVDFWAGRIAEIRFFDRALSPAEIRTVYGHSRGE</sequence>
<keyword evidence="2" id="KW-0805">Transcription regulation</keyword>
<evidence type="ECO:0000256" key="3">
    <source>
        <dbReference type="ARBA" id="ARBA00023125"/>
    </source>
</evidence>
<dbReference type="AlphaFoldDB" id="A0A402CY41"/>
<evidence type="ECO:0000256" key="4">
    <source>
        <dbReference type="ARBA" id="ARBA00023157"/>
    </source>
</evidence>
<dbReference type="SUPFAM" id="SSF49899">
    <property type="entry name" value="Concanavalin A-like lectins/glucanases"/>
    <property type="match status" value="1"/>
</dbReference>